<protein>
    <submittedName>
        <fullName evidence="1">Uncharacterized protein</fullName>
    </submittedName>
</protein>
<proteinExistence type="predicted"/>
<organism evidence="1 2">
    <name type="scientific">Aerophototrophica crusticola</name>
    <dbReference type="NCBI Taxonomy" id="1709002"/>
    <lineage>
        <taxon>Bacteria</taxon>
        <taxon>Pseudomonadati</taxon>
        <taxon>Pseudomonadota</taxon>
        <taxon>Alphaproteobacteria</taxon>
        <taxon>Rhodospirillales</taxon>
        <taxon>Rhodospirillaceae</taxon>
        <taxon>Aerophototrophica</taxon>
    </lineage>
</organism>
<accession>A0A858R7R4</accession>
<sequence>MLAAVEALRAKLKQAADAHQALTLLGGLAEGRDDIGQAVRPVTADLRRMRDEALREVPALLAAVQQAAVGLKG</sequence>
<dbReference type="AlphaFoldDB" id="A0A858R7R4"/>
<dbReference type="KEGG" id="acru:HHL28_08190"/>
<dbReference type="Proteomes" id="UP000501891">
    <property type="component" value="Chromosome"/>
</dbReference>
<dbReference type="EMBL" id="CP051775">
    <property type="protein sequence ID" value="QJE73066.1"/>
    <property type="molecule type" value="Genomic_DNA"/>
</dbReference>
<reference evidence="1" key="1">
    <citation type="submission" date="2020-04" db="EMBL/GenBank/DDBJ databases">
        <title>A desert anoxygenic phototrophic bacterium fixes CO2 using RubisCO under aerobic conditions.</title>
        <authorList>
            <person name="Tang K."/>
        </authorList>
    </citation>
    <scope>NUCLEOTIDE SEQUENCE [LARGE SCALE GENOMIC DNA]</scope>
    <source>
        <strain evidence="1">MIMtkB3</strain>
    </source>
</reference>
<evidence type="ECO:0000313" key="1">
    <source>
        <dbReference type="EMBL" id="QJE73066.1"/>
    </source>
</evidence>
<keyword evidence="2" id="KW-1185">Reference proteome</keyword>
<evidence type="ECO:0000313" key="2">
    <source>
        <dbReference type="Proteomes" id="UP000501891"/>
    </source>
</evidence>
<gene>
    <name evidence="1" type="ORF">HHL28_08190</name>
</gene>
<name>A0A858R7R4_9PROT</name>